<feature type="transmembrane region" description="Helical" evidence="6">
    <location>
        <begin position="103"/>
        <end position="124"/>
    </location>
</feature>
<evidence type="ECO:0000256" key="2">
    <source>
        <dbReference type="ARBA" id="ARBA00022475"/>
    </source>
</evidence>
<feature type="transmembrane region" description="Helical" evidence="6">
    <location>
        <begin position="339"/>
        <end position="364"/>
    </location>
</feature>
<comment type="subcellular location">
    <subcellularLocation>
        <location evidence="1">Cell membrane</location>
        <topology evidence="1">Multi-pass membrane protein</topology>
    </subcellularLocation>
</comment>
<gene>
    <name evidence="8" type="ORF">LEP1GSC194_3094</name>
</gene>
<name>M6D3C9_9LEPT</name>
<evidence type="ECO:0000313" key="8">
    <source>
        <dbReference type="EMBL" id="EMJ95728.1"/>
    </source>
</evidence>
<feature type="transmembrane region" description="Helical" evidence="6">
    <location>
        <begin position="12"/>
        <end position="30"/>
    </location>
</feature>
<dbReference type="CDD" id="cd17324">
    <property type="entry name" value="MFS_NepI_like"/>
    <property type="match status" value="1"/>
</dbReference>
<dbReference type="InterPro" id="IPR036259">
    <property type="entry name" value="MFS_trans_sf"/>
</dbReference>
<dbReference type="OrthoDB" id="337363at2"/>
<feature type="transmembrane region" description="Helical" evidence="6">
    <location>
        <begin position="213"/>
        <end position="233"/>
    </location>
</feature>
<dbReference type="PROSITE" id="PS50850">
    <property type="entry name" value="MFS"/>
    <property type="match status" value="1"/>
</dbReference>
<accession>M6D3C9</accession>
<dbReference type="Gene3D" id="1.20.1250.20">
    <property type="entry name" value="MFS general substrate transporter like domains"/>
    <property type="match status" value="1"/>
</dbReference>
<dbReference type="EMBL" id="ANIK01000031">
    <property type="protein sequence ID" value="EMJ95728.1"/>
    <property type="molecule type" value="Genomic_DNA"/>
</dbReference>
<dbReference type="PANTHER" id="PTHR43124">
    <property type="entry name" value="PURINE EFFLUX PUMP PBUE"/>
    <property type="match status" value="1"/>
</dbReference>
<dbReference type="GO" id="GO:0022857">
    <property type="term" value="F:transmembrane transporter activity"/>
    <property type="evidence" value="ECO:0007669"/>
    <property type="project" value="InterPro"/>
</dbReference>
<dbReference type="InterPro" id="IPR050189">
    <property type="entry name" value="MFS_Efflux_Transporters"/>
</dbReference>
<dbReference type="SUPFAM" id="SSF103473">
    <property type="entry name" value="MFS general substrate transporter"/>
    <property type="match status" value="1"/>
</dbReference>
<feature type="transmembrane region" description="Helical" evidence="6">
    <location>
        <begin position="136"/>
        <end position="162"/>
    </location>
</feature>
<feature type="transmembrane region" description="Helical" evidence="6">
    <location>
        <begin position="376"/>
        <end position="393"/>
    </location>
</feature>
<keyword evidence="3 6" id="KW-0812">Transmembrane</keyword>
<protein>
    <submittedName>
        <fullName evidence="8">Transporter, major facilitator family protein</fullName>
    </submittedName>
</protein>
<evidence type="ECO:0000259" key="7">
    <source>
        <dbReference type="PROSITE" id="PS50850"/>
    </source>
</evidence>
<feature type="domain" description="Major facilitator superfamily (MFS) profile" evidence="7">
    <location>
        <begin position="12"/>
        <end position="402"/>
    </location>
</feature>
<comment type="caution">
    <text evidence="8">The sequence shown here is derived from an EMBL/GenBank/DDBJ whole genome shotgun (WGS) entry which is preliminary data.</text>
</comment>
<reference evidence="8 9" key="1">
    <citation type="submission" date="2013-01" db="EMBL/GenBank/DDBJ databases">
        <authorList>
            <person name="Harkins D.M."/>
            <person name="Durkin A.S."/>
            <person name="Brinkac L.M."/>
            <person name="Haft D.H."/>
            <person name="Selengut J.D."/>
            <person name="Sanka R."/>
            <person name="DePew J."/>
            <person name="Purushe J."/>
            <person name="Galloway R.L."/>
            <person name="Vinetz J.M."/>
            <person name="Sutton G.G."/>
            <person name="Nierman W.C."/>
            <person name="Fouts D.E."/>
        </authorList>
    </citation>
    <scope>NUCLEOTIDE SEQUENCE [LARGE SCALE GENOMIC DNA]</scope>
    <source>
        <strain evidence="8 9">79601</strain>
    </source>
</reference>
<dbReference type="Pfam" id="PF07690">
    <property type="entry name" value="MFS_1"/>
    <property type="match status" value="1"/>
</dbReference>
<evidence type="ECO:0000313" key="9">
    <source>
        <dbReference type="Proteomes" id="UP000011988"/>
    </source>
</evidence>
<sequence>MKFSFTKYQGFVVALLAFIQFTVVLDFMILSPLGVQVMENLKISTEEFGLVVSVYAFSAGASGILSAGFADRFDRKKILLFFYVGFVIGTALCGLAFTYQALLIARIVTGLFGGVIASISFAIIADLFPFEVRGRVMGIVMTAFAASQVFGLPLGIFISTHWGWQSPFLWITCVSAFVGIGIIFYLKPIITHLKTADQKKAFKHLIQTAIKPIYLPGFLATTFLATGGFMLMPFGSAFTVHNLGIPLEDLPEIYIATGIASIATGPLMGRLSDAIGKYVVFTGASVMAIAIVLYYTRLENISLLFVISINCLLFIQITARMIAANALTSSIPDLQDRGAFMAICSSLQQISGGIAAYCAGLIVVQTSSGYLKGYENLGYVVSIAILLTIAIMYRVDLFVRKKSAVVPQETFSVNGDASLKN</sequence>
<feature type="transmembrane region" description="Helical" evidence="6">
    <location>
        <begin position="168"/>
        <end position="186"/>
    </location>
</feature>
<feature type="transmembrane region" description="Helical" evidence="6">
    <location>
        <begin position="278"/>
        <end position="295"/>
    </location>
</feature>
<evidence type="ECO:0000256" key="3">
    <source>
        <dbReference type="ARBA" id="ARBA00022692"/>
    </source>
</evidence>
<dbReference type="Proteomes" id="UP000011988">
    <property type="component" value="Unassembled WGS sequence"/>
</dbReference>
<feature type="transmembrane region" description="Helical" evidence="6">
    <location>
        <begin position="50"/>
        <end position="71"/>
    </location>
</feature>
<organism evidence="8 9">
    <name type="scientific">Leptospira alstonii serovar Sichuan str. 79601</name>
    <dbReference type="NCBI Taxonomy" id="1218565"/>
    <lineage>
        <taxon>Bacteria</taxon>
        <taxon>Pseudomonadati</taxon>
        <taxon>Spirochaetota</taxon>
        <taxon>Spirochaetia</taxon>
        <taxon>Leptospirales</taxon>
        <taxon>Leptospiraceae</taxon>
        <taxon>Leptospira</taxon>
    </lineage>
</organism>
<keyword evidence="5 6" id="KW-0472">Membrane</keyword>
<keyword evidence="4 6" id="KW-1133">Transmembrane helix</keyword>
<feature type="transmembrane region" description="Helical" evidence="6">
    <location>
        <begin position="301"/>
        <end position="327"/>
    </location>
</feature>
<feature type="transmembrane region" description="Helical" evidence="6">
    <location>
        <begin position="78"/>
        <end position="97"/>
    </location>
</feature>
<dbReference type="RefSeq" id="WP_020773027.1">
    <property type="nucleotide sequence ID" value="NZ_ANIK01000031.1"/>
</dbReference>
<evidence type="ECO:0000256" key="4">
    <source>
        <dbReference type="ARBA" id="ARBA00022989"/>
    </source>
</evidence>
<dbReference type="InterPro" id="IPR020846">
    <property type="entry name" value="MFS_dom"/>
</dbReference>
<dbReference type="GO" id="GO:0005886">
    <property type="term" value="C:plasma membrane"/>
    <property type="evidence" value="ECO:0007669"/>
    <property type="project" value="UniProtKB-SubCell"/>
</dbReference>
<evidence type="ECO:0000256" key="1">
    <source>
        <dbReference type="ARBA" id="ARBA00004651"/>
    </source>
</evidence>
<evidence type="ECO:0000256" key="6">
    <source>
        <dbReference type="SAM" id="Phobius"/>
    </source>
</evidence>
<dbReference type="PATRIC" id="fig|1218565.3.peg.1688"/>
<dbReference type="InterPro" id="IPR011701">
    <property type="entry name" value="MFS"/>
</dbReference>
<dbReference type="PANTHER" id="PTHR43124:SF3">
    <property type="entry name" value="CHLORAMPHENICOL EFFLUX PUMP RV0191"/>
    <property type="match status" value="1"/>
</dbReference>
<evidence type="ECO:0000256" key="5">
    <source>
        <dbReference type="ARBA" id="ARBA00023136"/>
    </source>
</evidence>
<keyword evidence="2" id="KW-1003">Cell membrane</keyword>
<dbReference type="AlphaFoldDB" id="M6D3C9"/>
<proteinExistence type="predicted"/>